<dbReference type="PANTHER" id="PTHR43114:SF6">
    <property type="entry name" value="ADENINE DEAMINASE"/>
    <property type="match status" value="1"/>
</dbReference>
<dbReference type="CDD" id="cd01320">
    <property type="entry name" value="ADA"/>
    <property type="match status" value="1"/>
</dbReference>
<keyword evidence="2 5" id="KW-0378">Hydrolase</keyword>
<feature type="binding site" evidence="5">
    <location>
        <position position="19"/>
    </location>
    <ligand>
        <name>Zn(2+)</name>
        <dbReference type="ChEBI" id="CHEBI:29105"/>
        <note>catalytic</note>
    </ligand>
</feature>
<feature type="binding site" evidence="5">
    <location>
        <position position="21"/>
    </location>
    <ligand>
        <name>Zn(2+)</name>
        <dbReference type="ChEBI" id="CHEBI:29105"/>
        <note>catalytic</note>
    </ligand>
</feature>
<keyword evidence="3 5" id="KW-0862">Zinc</keyword>
<sequence>MKDSSIQSFIAGLPKTELHLHIEGTFEPELMFKIAKRNNLTIPYADVDELKRAYSFNNLQEFLDIYYAGASVLIKEEDFYDLTWAYLTKVHEQNVKHVEIFFDPQTHTDRNIPFEYVLNGIYRALEDGQEKLGISFKLIMSFLRHLDEASAFKTLEQALPYKDKIVAVGLDSSEVGNPPSKFKNVFQKALEEGFLTVAHAGEEGPSEYIWEALDLLKVTRIDHGNRCLDDPKLLQRLAQEEMPLTLCPLSNLELKVIQDLKEYPLLTMMEHNLLVTIHSDDPAYFGGYMNENFSGIAIALDLSKSQIATLAKNGFKASWLSDKKKQEYIQEIDLYLLSH</sequence>
<comment type="similarity">
    <text evidence="5">Belongs to the metallo-dependent hydrolases superfamily. Adenosine and AMP deaminases family. Adenine deaminase type 2 subfamily.</text>
</comment>
<dbReference type="GO" id="GO:0009117">
    <property type="term" value="P:nucleotide metabolic process"/>
    <property type="evidence" value="ECO:0007669"/>
    <property type="project" value="UniProtKB-KW"/>
</dbReference>
<dbReference type="FunFam" id="3.20.20.140:FF:000039">
    <property type="entry name" value="Adenine deaminase"/>
    <property type="match status" value="1"/>
</dbReference>
<dbReference type="GO" id="GO:0006146">
    <property type="term" value="P:adenine catabolic process"/>
    <property type="evidence" value="ECO:0007669"/>
    <property type="project" value="UniProtKB-UniRule"/>
</dbReference>
<accession>A0A7X2ZTB4</accession>
<feature type="site" description="Important for catalytic activity" evidence="5">
    <location>
        <position position="223"/>
    </location>
</feature>
<dbReference type="OrthoDB" id="9779574at2"/>
<dbReference type="GO" id="GO:0000034">
    <property type="term" value="F:adenine deaminase activity"/>
    <property type="evidence" value="ECO:0007669"/>
    <property type="project" value="UniProtKB-UniRule"/>
</dbReference>
<comment type="caution">
    <text evidence="7">The sequence shown here is derived from an EMBL/GenBank/DDBJ whole genome shotgun (WGS) entry which is preliminary data.</text>
</comment>
<evidence type="ECO:0000256" key="4">
    <source>
        <dbReference type="ARBA" id="ARBA00023080"/>
    </source>
</evidence>
<keyword evidence="8" id="KW-1185">Reference proteome</keyword>
<evidence type="ECO:0000256" key="5">
    <source>
        <dbReference type="HAMAP-Rule" id="MF_01962"/>
    </source>
</evidence>
<evidence type="ECO:0000256" key="3">
    <source>
        <dbReference type="ARBA" id="ARBA00022833"/>
    </source>
</evidence>
<reference evidence="7 8" key="1">
    <citation type="journal article" date="2019" name="Mar. Drugs">
        <title>Comparative Genomics and CAZyme Genome Repertoires of Marine Zobellia amurskyensis KMM 3526(T) and Zobellia laminariae KMM 3676(T).</title>
        <authorList>
            <person name="Chernysheva N."/>
            <person name="Bystritskaya E."/>
            <person name="Stenkova A."/>
            <person name="Golovkin I."/>
            <person name="Nedashkovskaya O."/>
            <person name="Isaeva M."/>
        </authorList>
    </citation>
    <scope>NUCLEOTIDE SEQUENCE [LARGE SCALE GENOMIC DNA]</scope>
    <source>
        <strain evidence="7 8">KMM 3526</strain>
    </source>
</reference>
<dbReference type="InterPro" id="IPR001365">
    <property type="entry name" value="A_deaminase_dom"/>
</dbReference>
<evidence type="ECO:0000256" key="1">
    <source>
        <dbReference type="ARBA" id="ARBA00022723"/>
    </source>
</evidence>
<evidence type="ECO:0000259" key="6">
    <source>
        <dbReference type="Pfam" id="PF00962"/>
    </source>
</evidence>
<evidence type="ECO:0000313" key="7">
    <source>
        <dbReference type="EMBL" id="MUH36022.1"/>
    </source>
</evidence>
<name>A0A7X2ZTB4_9FLAO</name>
<keyword evidence="4 5" id="KW-0546">Nucleotide metabolism</keyword>
<dbReference type="InterPro" id="IPR032466">
    <property type="entry name" value="Metal_Hydrolase"/>
</dbReference>
<keyword evidence="1 5" id="KW-0479">Metal-binding</keyword>
<feature type="binding site" evidence="5">
    <location>
        <position position="281"/>
    </location>
    <ligand>
        <name>substrate</name>
    </ligand>
</feature>
<comment type="function">
    <text evidence="5">Catalyzes the hydrolytic deamination of adenine to hypoxanthine. Plays an important role in the purine salvage pathway and in nitrogen catabolism.</text>
</comment>
<dbReference type="NCBIfam" id="NF006850">
    <property type="entry name" value="PRK09358.1-6"/>
    <property type="match status" value="1"/>
</dbReference>
<feature type="active site" description="Proton donor" evidence="5">
    <location>
        <position position="202"/>
    </location>
</feature>
<feature type="binding site" evidence="5">
    <location>
        <position position="280"/>
    </location>
    <ligand>
        <name>Zn(2+)</name>
        <dbReference type="ChEBI" id="CHEBI:29105"/>
        <note>catalytic</note>
    </ligand>
</feature>
<dbReference type="RefSeq" id="WP_155599675.1">
    <property type="nucleotide sequence ID" value="NZ_RCNR01000013.1"/>
</dbReference>
<gene>
    <name evidence="7" type="ORF">D9O36_09230</name>
</gene>
<dbReference type="Gene3D" id="3.20.20.140">
    <property type="entry name" value="Metal-dependent hydrolases"/>
    <property type="match status" value="1"/>
</dbReference>
<dbReference type="AlphaFoldDB" id="A0A7X2ZTB4"/>
<dbReference type="GO" id="GO:0008270">
    <property type="term" value="F:zinc ion binding"/>
    <property type="evidence" value="ECO:0007669"/>
    <property type="project" value="UniProtKB-UniRule"/>
</dbReference>
<dbReference type="HAMAP" id="MF_01962">
    <property type="entry name" value="Adenine_deaminase"/>
    <property type="match status" value="1"/>
</dbReference>
<feature type="domain" description="Adenosine deaminase" evidence="6">
    <location>
        <begin position="14"/>
        <end position="333"/>
    </location>
</feature>
<dbReference type="EMBL" id="RCNR01000013">
    <property type="protein sequence ID" value="MUH36022.1"/>
    <property type="molecule type" value="Genomic_DNA"/>
</dbReference>
<dbReference type="Pfam" id="PF00962">
    <property type="entry name" value="A_deaminase"/>
    <property type="match status" value="1"/>
</dbReference>
<evidence type="ECO:0000313" key="8">
    <source>
        <dbReference type="Proteomes" id="UP000540519"/>
    </source>
</evidence>
<dbReference type="NCBIfam" id="TIGR01430">
    <property type="entry name" value="aden_deam"/>
    <property type="match status" value="1"/>
</dbReference>
<dbReference type="GO" id="GO:0005829">
    <property type="term" value="C:cytosol"/>
    <property type="evidence" value="ECO:0007669"/>
    <property type="project" value="TreeGrafter"/>
</dbReference>
<evidence type="ECO:0000256" key="2">
    <source>
        <dbReference type="ARBA" id="ARBA00022801"/>
    </source>
</evidence>
<protein>
    <recommendedName>
        <fullName evidence="5">Adenine deaminase</fullName>
        <shortName evidence="5">ADE</shortName>
        <ecNumber evidence="5">3.5.4.2</ecNumber>
    </recommendedName>
    <alternativeName>
        <fullName evidence="5">Adenine aminohydrolase</fullName>
        <shortName evidence="5">AAH</shortName>
    </alternativeName>
</protein>
<dbReference type="InterPro" id="IPR028892">
    <property type="entry name" value="ADE"/>
</dbReference>
<dbReference type="EC" id="3.5.4.2" evidence="5"/>
<dbReference type="InterPro" id="IPR006330">
    <property type="entry name" value="Ado/ade_deaminase"/>
</dbReference>
<feature type="binding site" evidence="5">
    <location>
        <position position="199"/>
    </location>
    <ligand>
        <name>Zn(2+)</name>
        <dbReference type="ChEBI" id="CHEBI:29105"/>
        <note>catalytic</note>
    </ligand>
</feature>
<dbReference type="SUPFAM" id="SSF51556">
    <property type="entry name" value="Metallo-dependent hydrolases"/>
    <property type="match status" value="1"/>
</dbReference>
<dbReference type="PANTHER" id="PTHR43114">
    <property type="entry name" value="ADENINE DEAMINASE"/>
    <property type="match status" value="1"/>
</dbReference>
<dbReference type="Proteomes" id="UP000540519">
    <property type="component" value="Unassembled WGS sequence"/>
</dbReference>
<dbReference type="GO" id="GO:0043103">
    <property type="term" value="P:hypoxanthine salvage"/>
    <property type="evidence" value="ECO:0007669"/>
    <property type="project" value="UniProtKB-UniRule"/>
</dbReference>
<proteinExistence type="inferred from homology"/>
<comment type="cofactor">
    <cofactor evidence="5">
        <name>Zn(2+)</name>
        <dbReference type="ChEBI" id="CHEBI:29105"/>
    </cofactor>
    <text evidence="5">Binds 1 zinc ion per subunit.</text>
</comment>
<organism evidence="7 8">
    <name type="scientific">Zobellia amurskyensis</name>
    <dbReference type="NCBI Taxonomy" id="248905"/>
    <lineage>
        <taxon>Bacteria</taxon>
        <taxon>Pseudomonadati</taxon>
        <taxon>Bacteroidota</taxon>
        <taxon>Flavobacteriia</taxon>
        <taxon>Flavobacteriales</taxon>
        <taxon>Flavobacteriaceae</taxon>
        <taxon>Zobellia</taxon>
    </lineage>
</organism>
<comment type="catalytic activity">
    <reaction evidence="5">
        <text>adenine + H2O + H(+) = hypoxanthine + NH4(+)</text>
        <dbReference type="Rhea" id="RHEA:23688"/>
        <dbReference type="ChEBI" id="CHEBI:15377"/>
        <dbReference type="ChEBI" id="CHEBI:15378"/>
        <dbReference type="ChEBI" id="CHEBI:16708"/>
        <dbReference type="ChEBI" id="CHEBI:17368"/>
        <dbReference type="ChEBI" id="CHEBI:28938"/>
        <dbReference type="EC" id="3.5.4.2"/>
    </reaction>
</comment>